<geneLocation type="plasmid" evidence="4 5">
    <name>pB</name>
</geneLocation>
<protein>
    <submittedName>
        <fullName evidence="4">Aspartate aminotransferase family protein</fullName>
    </submittedName>
</protein>
<proteinExistence type="inferred from homology"/>
<dbReference type="Proteomes" id="UP001055460">
    <property type="component" value="Plasmid pB"/>
</dbReference>
<dbReference type="GO" id="GO:0030170">
    <property type="term" value="F:pyridoxal phosphate binding"/>
    <property type="evidence" value="ECO:0007669"/>
    <property type="project" value="InterPro"/>
</dbReference>
<dbReference type="InterPro" id="IPR005814">
    <property type="entry name" value="Aminotrans_3"/>
</dbReference>
<reference evidence="4" key="1">
    <citation type="submission" date="2022-06" db="EMBL/GenBank/DDBJ databases">
        <title>Physiological and biochemical characterization and genomic elucidation of a strain of the genus Ensifer adhaerens M8 that combines arsenic oxidation and chromium reduction.</title>
        <authorList>
            <person name="Li X."/>
            <person name="Yu c."/>
        </authorList>
    </citation>
    <scope>NUCLEOTIDE SEQUENCE</scope>
    <source>
        <strain evidence="4">M8</strain>
        <plasmid evidence="4">pB</plasmid>
    </source>
</reference>
<gene>
    <name evidence="4" type="ORF">NE863_34935</name>
</gene>
<dbReference type="CDD" id="cd00610">
    <property type="entry name" value="OAT_like"/>
    <property type="match status" value="1"/>
</dbReference>
<dbReference type="InterPro" id="IPR015422">
    <property type="entry name" value="PyrdxlP-dep_Trfase_small"/>
</dbReference>
<evidence type="ECO:0000313" key="4">
    <source>
        <dbReference type="EMBL" id="USJ27611.1"/>
    </source>
</evidence>
<evidence type="ECO:0000313" key="5">
    <source>
        <dbReference type="Proteomes" id="UP001055460"/>
    </source>
</evidence>
<comment type="cofactor">
    <cofactor evidence="1">
        <name>pyridoxal 5'-phosphate</name>
        <dbReference type="ChEBI" id="CHEBI:597326"/>
    </cofactor>
</comment>
<dbReference type="Gene3D" id="3.40.640.10">
    <property type="entry name" value="Type I PLP-dependent aspartate aminotransferase-like (Major domain)"/>
    <property type="match status" value="1"/>
</dbReference>
<accession>A0A9Q9DDR9</accession>
<dbReference type="AlphaFoldDB" id="A0A9Q9DDR9"/>
<evidence type="ECO:0000256" key="2">
    <source>
        <dbReference type="ARBA" id="ARBA00022898"/>
    </source>
</evidence>
<keyword evidence="4" id="KW-0808">Transferase</keyword>
<dbReference type="EMBL" id="CP098809">
    <property type="protein sequence ID" value="USJ27611.1"/>
    <property type="molecule type" value="Genomic_DNA"/>
</dbReference>
<dbReference type="InterPro" id="IPR015424">
    <property type="entry name" value="PyrdxlP-dep_Trfase"/>
</dbReference>
<comment type="similarity">
    <text evidence="3">Belongs to the class-III pyridoxal-phosphate-dependent aminotransferase family.</text>
</comment>
<sequence length="443" mass="47491">MMDSIVAARAQSRARSNAAFREARRYFPDGTSRATVERDGGPIYVTRGEGAHLVDLDGSRFLDLNNNFTTLIHGHAFPPVVEAVSRTVRDGTCFANPTEHEIALAALLVERIPAIENIRFVNSGTEAVMFAIKTARAVTGKTNVVRFEGAYHGASDWAEVGQSNSPANWGPVQRPSSVPGYHGAPASVADDVTVLPFNDVDALEHAIGSVGGRTACILIDVMPSRAGLIEPEPEFIQAIMELARRHSILIVSDEVLNLRQGYQGASERHGLTPDLITAGKIIGGGFPIGAIGGASEVMRVFSAEHGRPAVPQGGTFSANPVSMVAGLATMQAMNEDAFSRLEHFGDQVRLGLRTAIARSGAPFCVTGTASLFRIHPRSELPRTYREAFMSGSQEETMRRLTRHCVSHGISLPIGASACLSTAMTAADIEHVIEVFDDFLSQTF</sequence>
<name>A0A9Q9DDR9_ENSAD</name>
<keyword evidence="4" id="KW-0614">Plasmid</keyword>
<dbReference type="GO" id="GO:0008483">
    <property type="term" value="F:transaminase activity"/>
    <property type="evidence" value="ECO:0007669"/>
    <property type="project" value="UniProtKB-KW"/>
</dbReference>
<dbReference type="PANTHER" id="PTHR43713">
    <property type="entry name" value="GLUTAMATE-1-SEMIALDEHYDE 2,1-AMINOMUTASE"/>
    <property type="match status" value="1"/>
</dbReference>
<evidence type="ECO:0000256" key="1">
    <source>
        <dbReference type="ARBA" id="ARBA00001933"/>
    </source>
</evidence>
<dbReference type="Gene3D" id="3.90.1150.10">
    <property type="entry name" value="Aspartate Aminotransferase, domain 1"/>
    <property type="match status" value="1"/>
</dbReference>
<dbReference type="Pfam" id="PF00202">
    <property type="entry name" value="Aminotran_3"/>
    <property type="match status" value="1"/>
</dbReference>
<organism evidence="4 5">
    <name type="scientific">Ensifer adhaerens</name>
    <name type="common">Sinorhizobium morelense</name>
    <dbReference type="NCBI Taxonomy" id="106592"/>
    <lineage>
        <taxon>Bacteria</taxon>
        <taxon>Pseudomonadati</taxon>
        <taxon>Pseudomonadota</taxon>
        <taxon>Alphaproteobacteria</taxon>
        <taxon>Hyphomicrobiales</taxon>
        <taxon>Rhizobiaceae</taxon>
        <taxon>Sinorhizobium/Ensifer group</taxon>
        <taxon>Ensifer</taxon>
    </lineage>
</organism>
<dbReference type="PANTHER" id="PTHR43713:SF3">
    <property type="entry name" value="GLUTAMATE-1-SEMIALDEHYDE 2,1-AMINOMUTASE 1, CHLOROPLASTIC-RELATED"/>
    <property type="match status" value="1"/>
</dbReference>
<dbReference type="RefSeq" id="WP_252161175.1">
    <property type="nucleotide sequence ID" value="NZ_CP098809.1"/>
</dbReference>
<dbReference type="SUPFAM" id="SSF53383">
    <property type="entry name" value="PLP-dependent transferases"/>
    <property type="match status" value="1"/>
</dbReference>
<dbReference type="InterPro" id="IPR015421">
    <property type="entry name" value="PyrdxlP-dep_Trfase_major"/>
</dbReference>
<keyword evidence="4" id="KW-0032">Aminotransferase</keyword>
<keyword evidence="2 3" id="KW-0663">Pyridoxal phosphate</keyword>
<evidence type="ECO:0000256" key="3">
    <source>
        <dbReference type="RuleBase" id="RU003560"/>
    </source>
</evidence>